<dbReference type="Pfam" id="PF13508">
    <property type="entry name" value="Acetyltransf_7"/>
    <property type="match status" value="1"/>
</dbReference>
<dbReference type="AlphaFoldDB" id="A0A849AHF0"/>
<dbReference type="InterPro" id="IPR000182">
    <property type="entry name" value="GNAT_dom"/>
</dbReference>
<keyword evidence="2" id="KW-0012">Acyltransferase</keyword>
<comment type="caution">
    <text evidence="4">The sequence shown here is derived from an EMBL/GenBank/DDBJ whole genome shotgun (WGS) entry which is preliminary data.</text>
</comment>
<organism evidence="4 5">
    <name type="scientific">Flexivirga aerilata</name>
    <dbReference type="NCBI Taxonomy" id="1656889"/>
    <lineage>
        <taxon>Bacteria</taxon>
        <taxon>Bacillati</taxon>
        <taxon>Actinomycetota</taxon>
        <taxon>Actinomycetes</taxon>
        <taxon>Micrococcales</taxon>
        <taxon>Dermacoccaceae</taxon>
        <taxon>Flexivirga</taxon>
    </lineage>
</organism>
<evidence type="ECO:0000313" key="5">
    <source>
        <dbReference type="Proteomes" id="UP000557772"/>
    </source>
</evidence>
<dbReference type="CDD" id="cd04301">
    <property type="entry name" value="NAT_SF"/>
    <property type="match status" value="1"/>
</dbReference>
<dbReference type="PROSITE" id="PS51186">
    <property type="entry name" value="GNAT"/>
    <property type="match status" value="1"/>
</dbReference>
<gene>
    <name evidence="4" type="ORF">HJ588_05405</name>
</gene>
<proteinExistence type="predicted"/>
<protein>
    <submittedName>
        <fullName evidence="4">N-acetyltransferase</fullName>
    </submittedName>
</protein>
<keyword evidence="1 4" id="KW-0808">Transferase</keyword>
<reference evidence="4 5" key="1">
    <citation type="submission" date="2020-05" db="EMBL/GenBank/DDBJ databases">
        <title>Flexivirga sp. ID2601S isolated from air conditioner.</title>
        <authorList>
            <person name="Kim D.H."/>
        </authorList>
    </citation>
    <scope>NUCLEOTIDE SEQUENCE [LARGE SCALE GENOMIC DNA]</scope>
    <source>
        <strain evidence="4 5">ID2601S</strain>
    </source>
</reference>
<dbReference type="Proteomes" id="UP000557772">
    <property type="component" value="Unassembled WGS sequence"/>
</dbReference>
<sequence>MLIRRELPADAPAIRAIHDAAFDGDPSIESRLVDDLRSAGDVIPQLSLVAESGGEPVGHVVVSRAQLGDDDSLGLGPLGVLPAVQRQGVGSALMHAALAAADALGFPEVVLLGSPTYYSRFGFRLSNEVGIAPPNPHWAAHFQVRTLSAWDDRRGGAFRYAPAFPAV</sequence>
<keyword evidence="5" id="KW-1185">Reference proteome</keyword>
<evidence type="ECO:0000259" key="3">
    <source>
        <dbReference type="PROSITE" id="PS51186"/>
    </source>
</evidence>
<evidence type="ECO:0000256" key="1">
    <source>
        <dbReference type="ARBA" id="ARBA00022679"/>
    </source>
</evidence>
<dbReference type="PANTHER" id="PTHR43877:SF1">
    <property type="entry name" value="ACETYLTRANSFERASE"/>
    <property type="match status" value="1"/>
</dbReference>
<name>A0A849AHF0_9MICO</name>
<dbReference type="PANTHER" id="PTHR43877">
    <property type="entry name" value="AMINOALKYLPHOSPHONATE N-ACETYLTRANSFERASE-RELATED-RELATED"/>
    <property type="match status" value="1"/>
</dbReference>
<accession>A0A849AHF0</accession>
<dbReference type="InterPro" id="IPR050832">
    <property type="entry name" value="Bact_Acetyltransf"/>
</dbReference>
<dbReference type="Gene3D" id="3.40.630.30">
    <property type="match status" value="1"/>
</dbReference>
<dbReference type="SUPFAM" id="SSF55729">
    <property type="entry name" value="Acyl-CoA N-acyltransferases (Nat)"/>
    <property type="match status" value="1"/>
</dbReference>
<dbReference type="GO" id="GO:0016747">
    <property type="term" value="F:acyltransferase activity, transferring groups other than amino-acyl groups"/>
    <property type="evidence" value="ECO:0007669"/>
    <property type="project" value="InterPro"/>
</dbReference>
<feature type="domain" description="N-acetyltransferase" evidence="3">
    <location>
        <begin position="1"/>
        <end position="145"/>
    </location>
</feature>
<evidence type="ECO:0000313" key="4">
    <source>
        <dbReference type="EMBL" id="NNG38711.1"/>
    </source>
</evidence>
<dbReference type="RefSeq" id="WP_171152783.1">
    <property type="nucleotide sequence ID" value="NZ_JABENB010000001.1"/>
</dbReference>
<dbReference type="InterPro" id="IPR016181">
    <property type="entry name" value="Acyl_CoA_acyltransferase"/>
</dbReference>
<dbReference type="EMBL" id="JABENB010000001">
    <property type="protein sequence ID" value="NNG38711.1"/>
    <property type="molecule type" value="Genomic_DNA"/>
</dbReference>
<evidence type="ECO:0000256" key="2">
    <source>
        <dbReference type="ARBA" id="ARBA00023315"/>
    </source>
</evidence>